<dbReference type="AlphaFoldDB" id="A0A0F9JBJ8"/>
<sequence length="160" mass="17620">ARGLSNSHTPGRVCDEGFWQESAPCRTTHVQAIPMALAVAERLGSLDPLDTEWQRAVRQAKGRWTLVQASTRSVRIILAGVVAGGGSILWLTKNIIGVSSPWYWIVAGIVFAICVLPLLILSKTFTDPCWIRSRAFAGLGRVVGIVAMMRVWIHRFLSRP</sequence>
<protein>
    <submittedName>
        <fullName evidence="2">Uncharacterized protein</fullName>
    </submittedName>
</protein>
<comment type="caution">
    <text evidence="2">The sequence shown here is derived from an EMBL/GenBank/DDBJ whole genome shotgun (WGS) entry which is preliminary data.</text>
</comment>
<keyword evidence="1" id="KW-0812">Transmembrane</keyword>
<gene>
    <name evidence="2" type="ORF">LCGC14_1476450</name>
</gene>
<accession>A0A0F9JBJ8</accession>
<reference evidence="2" key="1">
    <citation type="journal article" date="2015" name="Nature">
        <title>Complex archaea that bridge the gap between prokaryotes and eukaryotes.</title>
        <authorList>
            <person name="Spang A."/>
            <person name="Saw J.H."/>
            <person name="Jorgensen S.L."/>
            <person name="Zaremba-Niedzwiedzka K."/>
            <person name="Martijn J."/>
            <person name="Lind A.E."/>
            <person name="van Eijk R."/>
            <person name="Schleper C."/>
            <person name="Guy L."/>
            <person name="Ettema T.J."/>
        </authorList>
    </citation>
    <scope>NUCLEOTIDE SEQUENCE</scope>
</reference>
<evidence type="ECO:0000256" key="1">
    <source>
        <dbReference type="SAM" id="Phobius"/>
    </source>
</evidence>
<keyword evidence="1" id="KW-1133">Transmembrane helix</keyword>
<feature type="transmembrane region" description="Helical" evidence="1">
    <location>
        <begin position="133"/>
        <end position="153"/>
    </location>
</feature>
<feature type="non-terminal residue" evidence="2">
    <location>
        <position position="1"/>
    </location>
</feature>
<proteinExistence type="predicted"/>
<feature type="transmembrane region" description="Helical" evidence="1">
    <location>
        <begin position="102"/>
        <end position="121"/>
    </location>
</feature>
<organism evidence="2">
    <name type="scientific">marine sediment metagenome</name>
    <dbReference type="NCBI Taxonomy" id="412755"/>
    <lineage>
        <taxon>unclassified sequences</taxon>
        <taxon>metagenomes</taxon>
        <taxon>ecological metagenomes</taxon>
    </lineage>
</organism>
<feature type="transmembrane region" description="Helical" evidence="1">
    <location>
        <begin position="76"/>
        <end position="96"/>
    </location>
</feature>
<keyword evidence="1" id="KW-0472">Membrane</keyword>
<dbReference type="EMBL" id="LAZR01010445">
    <property type="protein sequence ID" value="KKM66913.1"/>
    <property type="molecule type" value="Genomic_DNA"/>
</dbReference>
<name>A0A0F9JBJ8_9ZZZZ</name>
<evidence type="ECO:0000313" key="2">
    <source>
        <dbReference type="EMBL" id="KKM66913.1"/>
    </source>
</evidence>